<sequence length="245" mass="28352">MLNRLLSRHKDALVIGPGGLGDHIWMSGAVRYIASQYVETHLFCSMTVLPTLKQLYSDVPSVKFLPIRRVDDNLRRYIRSKYRDIYVCAFTRDLYNRPVDMDDLPGAFYDHMGIPRSVRHSHFALPALPRSLELYRTLGDQPYIFAHTVASNCSVEFVSWDIQKTLTINPNVNMYAPGDPWYELAQKFVNKPFLDYCDTIKHARELHLANSSFYTLATQIPPLDATVKVCYDRYSGKVMRHYDFS</sequence>
<dbReference type="AlphaFoldDB" id="A0A6C0F1X2"/>
<name>A0A6C0F1X2_9ZZZZ</name>
<reference evidence="1" key="1">
    <citation type="journal article" date="2020" name="Nature">
        <title>Giant virus diversity and host interactions through global metagenomics.</title>
        <authorList>
            <person name="Schulz F."/>
            <person name="Roux S."/>
            <person name="Paez-Espino D."/>
            <person name="Jungbluth S."/>
            <person name="Walsh D.A."/>
            <person name="Denef V.J."/>
            <person name="McMahon K.D."/>
            <person name="Konstantinidis K.T."/>
            <person name="Eloe-Fadrosh E.A."/>
            <person name="Kyrpides N.C."/>
            <person name="Woyke T."/>
        </authorList>
    </citation>
    <scope>NUCLEOTIDE SEQUENCE</scope>
    <source>
        <strain evidence="1">GVMAG-M-3300009180-45</strain>
    </source>
</reference>
<proteinExistence type="predicted"/>
<organism evidence="1">
    <name type="scientific">viral metagenome</name>
    <dbReference type="NCBI Taxonomy" id="1070528"/>
    <lineage>
        <taxon>unclassified sequences</taxon>
        <taxon>metagenomes</taxon>
        <taxon>organismal metagenomes</taxon>
    </lineage>
</organism>
<protein>
    <submittedName>
        <fullName evidence="1">Uncharacterized protein</fullName>
    </submittedName>
</protein>
<accession>A0A6C0F1X2</accession>
<dbReference type="EMBL" id="MN739023">
    <property type="protein sequence ID" value="QHT35567.1"/>
    <property type="molecule type" value="Genomic_DNA"/>
</dbReference>
<evidence type="ECO:0000313" key="1">
    <source>
        <dbReference type="EMBL" id="QHT35567.1"/>
    </source>
</evidence>